<evidence type="ECO:0000256" key="7">
    <source>
        <dbReference type="ARBA" id="ARBA00022741"/>
    </source>
</evidence>
<dbReference type="GO" id="GO:0008803">
    <property type="term" value="F:bis(5'-nucleosyl)-tetraphosphatase (symmetrical) activity"/>
    <property type="evidence" value="ECO:0007669"/>
    <property type="project" value="UniProtKB-EC"/>
</dbReference>
<dbReference type="NCBIfam" id="NF005519">
    <property type="entry name" value="PRK07152.1"/>
    <property type="match status" value="1"/>
</dbReference>
<comment type="catalytic activity">
    <reaction evidence="12 14">
        <text>nicotinate beta-D-ribonucleotide + ATP + H(+) = deamido-NAD(+) + diphosphate</text>
        <dbReference type="Rhea" id="RHEA:22860"/>
        <dbReference type="ChEBI" id="CHEBI:15378"/>
        <dbReference type="ChEBI" id="CHEBI:30616"/>
        <dbReference type="ChEBI" id="CHEBI:33019"/>
        <dbReference type="ChEBI" id="CHEBI:57502"/>
        <dbReference type="ChEBI" id="CHEBI:58437"/>
        <dbReference type="EC" id="2.7.7.18"/>
    </reaction>
</comment>
<evidence type="ECO:0000256" key="13">
    <source>
        <dbReference type="ARBA" id="ARBA00049417"/>
    </source>
</evidence>
<dbReference type="InterPro" id="IPR003607">
    <property type="entry name" value="HD/PDEase_dom"/>
</dbReference>
<protein>
    <recommendedName>
        <fullName evidence="14">Probable nicotinate-nucleotide adenylyltransferase</fullName>
        <ecNumber evidence="14">2.7.7.18</ecNumber>
    </recommendedName>
    <alternativeName>
        <fullName evidence="14">Deamido-NAD(+) diphosphorylase</fullName>
    </alternativeName>
    <alternativeName>
        <fullName evidence="14">Deamido-NAD(+) pyrophosphorylase</fullName>
    </alternativeName>
    <alternativeName>
        <fullName evidence="14">Nicotinate mononucleotide adenylyltransferase</fullName>
        <shortName evidence="14">NaMN adenylyltransferase</shortName>
    </alternativeName>
</protein>
<organism evidence="16 17">
    <name type="scientific">Mesomycoplasma neurolyticum</name>
    <dbReference type="NCBI Taxonomy" id="2120"/>
    <lineage>
        <taxon>Bacteria</taxon>
        <taxon>Bacillati</taxon>
        <taxon>Mycoplasmatota</taxon>
        <taxon>Mycoplasmoidales</taxon>
        <taxon>Metamycoplasmataceae</taxon>
        <taxon>Mesomycoplasma</taxon>
    </lineage>
</organism>
<evidence type="ECO:0000256" key="2">
    <source>
        <dbReference type="ARBA" id="ARBA00005019"/>
    </source>
</evidence>
<proteinExistence type="inferred from homology"/>
<keyword evidence="5 14" id="KW-0548">Nucleotidyltransferase</keyword>
<evidence type="ECO:0000256" key="5">
    <source>
        <dbReference type="ARBA" id="ARBA00022695"/>
    </source>
</evidence>
<evidence type="ECO:0000256" key="14">
    <source>
        <dbReference type="HAMAP-Rule" id="MF_00244"/>
    </source>
</evidence>
<dbReference type="EC" id="2.7.7.18" evidence="14"/>
<sequence>MKIGIFGGSFNPVHNAHINIANFAIETLELDKFYFVPTFKSPFKKNEKSIDIKHRIKMLELSKPEKSEISLFEVKRKGVSYTIDTIKYFQKKYPNSKLYLFIGSDNLPKLNKWKNIKEISEIAKIIVFKRSKNINKINLKKYNCKLLNNKIYEISSTQVKKGDFSFLNPKVNEYIAENYLYIDDILKNTQEAKRHKHSIAAGNLAAKYAQNLKLNVKEAWFAGLCHDITKNWTLEKHRMFLKQNNIDDKKIKDYQLHQLTGSLWLKNVYKLKNENIIKAISVHTSLAKNLSLLDKVVFMADKLCQGRKFEGIQKIRKLSFENFEEAFKLIVKKTKNFNLSKTDVSKEQLEIYNYLIEK</sequence>
<evidence type="ECO:0000259" key="15">
    <source>
        <dbReference type="SMART" id="SM00471"/>
    </source>
</evidence>
<dbReference type="NCBIfam" id="TIGR00125">
    <property type="entry name" value="cyt_tran_rel"/>
    <property type="match status" value="1"/>
</dbReference>
<keyword evidence="10" id="KW-0408">Iron</keyword>
<dbReference type="InterPro" id="IPR005248">
    <property type="entry name" value="NadD/NMNAT"/>
</dbReference>
<dbReference type="UniPathway" id="UPA00253">
    <property type="reaction ID" value="UER00332"/>
</dbReference>
<evidence type="ECO:0000256" key="11">
    <source>
        <dbReference type="ARBA" id="ARBA00023027"/>
    </source>
</evidence>
<gene>
    <name evidence="14 16" type="primary">nadD</name>
    <name evidence="16" type="ORF">NCTC10166_00405</name>
</gene>
<accession>A0A449A5C8</accession>
<comment type="similarity">
    <text evidence="14">Belongs to the NadD family.</text>
</comment>
<evidence type="ECO:0000256" key="4">
    <source>
        <dbReference type="ARBA" id="ARBA00022679"/>
    </source>
</evidence>
<evidence type="ECO:0000313" key="16">
    <source>
        <dbReference type="EMBL" id="VEU59432.1"/>
    </source>
</evidence>
<dbReference type="AlphaFoldDB" id="A0A449A5C8"/>
<dbReference type="GO" id="GO:0005524">
    <property type="term" value="F:ATP binding"/>
    <property type="evidence" value="ECO:0007669"/>
    <property type="project" value="UniProtKB-KW"/>
</dbReference>
<dbReference type="PANTHER" id="PTHR39321">
    <property type="entry name" value="NICOTINATE-NUCLEOTIDE ADENYLYLTRANSFERASE-RELATED"/>
    <property type="match status" value="1"/>
</dbReference>
<keyword evidence="9 14" id="KW-0067">ATP-binding</keyword>
<evidence type="ECO:0000256" key="8">
    <source>
        <dbReference type="ARBA" id="ARBA00022801"/>
    </source>
</evidence>
<dbReference type="PANTHER" id="PTHR39321:SF3">
    <property type="entry name" value="PHOSPHOPANTETHEINE ADENYLYLTRANSFERASE"/>
    <property type="match status" value="1"/>
</dbReference>
<dbReference type="Gene3D" id="3.40.50.620">
    <property type="entry name" value="HUPs"/>
    <property type="match status" value="1"/>
</dbReference>
<dbReference type="GO" id="GO:0046872">
    <property type="term" value="F:metal ion binding"/>
    <property type="evidence" value="ECO:0007669"/>
    <property type="project" value="UniProtKB-KW"/>
</dbReference>
<dbReference type="Pfam" id="PF01966">
    <property type="entry name" value="HD"/>
    <property type="match status" value="1"/>
</dbReference>
<dbReference type="OrthoDB" id="5295945at2"/>
<dbReference type="NCBIfam" id="TIGR00482">
    <property type="entry name" value="nicotinate (nicotinamide) nucleotide adenylyltransferase"/>
    <property type="match status" value="1"/>
</dbReference>
<dbReference type="GO" id="GO:0009435">
    <property type="term" value="P:NAD+ biosynthetic process"/>
    <property type="evidence" value="ECO:0007669"/>
    <property type="project" value="UniProtKB-UniRule"/>
</dbReference>
<evidence type="ECO:0000256" key="6">
    <source>
        <dbReference type="ARBA" id="ARBA00022723"/>
    </source>
</evidence>
<keyword evidence="6" id="KW-0479">Metal-binding</keyword>
<comment type="catalytic activity">
    <reaction evidence="13">
        <text>P(1),P(4)-bis(5'-adenosyl) tetraphosphate + H2O = 2 ADP + 2 H(+)</text>
        <dbReference type="Rhea" id="RHEA:24252"/>
        <dbReference type="ChEBI" id="CHEBI:15377"/>
        <dbReference type="ChEBI" id="CHEBI:15378"/>
        <dbReference type="ChEBI" id="CHEBI:58141"/>
        <dbReference type="ChEBI" id="CHEBI:456216"/>
        <dbReference type="EC" id="3.6.1.41"/>
    </reaction>
</comment>
<dbReference type="NCBIfam" id="TIGR00488">
    <property type="entry name" value="bis(5'-nucleosyl)-tetraphosphatase (symmetrical) YqeK"/>
    <property type="match status" value="1"/>
</dbReference>
<dbReference type="InterPro" id="IPR005249">
    <property type="entry name" value="YqeK"/>
</dbReference>
<dbReference type="Proteomes" id="UP000289440">
    <property type="component" value="Chromosome"/>
</dbReference>
<dbReference type="HAMAP" id="MF_00244">
    <property type="entry name" value="NaMN_adenylyltr"/>
    <property type="match status" value="1"/>
</dbReference>
<keyword evidence="3 14" id="KW-0662">Pyridine nucleotide biosynthesis</keyword>
<dbReference type="InterPro" id="IPR004821">
    <property type="entry name" value="Cyt_trans-like"/>
</dbReference>
<dbReference type="SMART" id="SM00471">
    <property type="entry name" value="HDc"/>
    <property type="match status" value="1"/>
</dbReference>
<dbReference type="InterPro" id="IPR006674">
    <property type="entry name" value="HD_domain"/>
</dbReference>
<dbReference type="GO" id="GO:0004515">
    <property type="term" value="F:nicotinate-nucleotide adenylyltransferase activity"/>
    <property type="evidence" value="ECO:0007669"/>
    <property type="project" value="UniProtKB-UniRule"/>
</dbReference>
<dbReference type="CDD" id="cd02165">
    <property type="entry name" value="NMNAT"/>
    <property type="match status" value="1"/>
</dbReference>
<dbReference type="SUPFAM" id="SSF109604">
    <property type="entry name" value="HD-domain/PDEase-like"/>
    <property type="match status" value="1"/>
</dbReference>
<dbReference type="Gene3D" id="1.10.3210.10">
    <property type="entry name" value="Hypothetical protein af1432"/>
    <property type="match status" value="1"/>
</dbReference>
<keyword evidence="4 14" id="KW-0808">Transferase</keyword>
<evidence type="ECO:0000256" key="9">
    <source>
        <dbReference type="ARBA" id="ARBA00022840"/>
    </source>
</evidence>
<keyword evidence="8" id="KW-0378">Hydrolase</keyword>
<dbReference type="Pfam" id="PF01467">
    <property type="entry name" value="CTP_transf_like"/>
    <property type="match status" value="1"/>
</dbReference>
<dbReference type="SUPFAM" id="SSF52374">
    <property type="entry name" value="Nucleotidylyl transferase"/>
    <property type="match status" value="1"/>
</dbReference>
<evidence type="ECO:0000313" key="17">
    <source>
        <dbReference type="Proteomes" id="UP000289440"/>
    </source>
</evidence>
<dbReference type="KEGG" id="mnu:NCTC10166_00405"/>
<name>A0A449A5C8_9BACT</name>
<dbReference type="CDD" id="cd00077">
    <property type="entry name" value="HDc"/>
    <property type="match status" value="1"/>
</dbReference>
<evidence type="ECO:0000256" key="12">
    <source>
        <dbReference type="ARBA" id="ARBA00048721"/>
    </source>
</evidence>
<keyword evidence="11 14" id="KW-0520">NAD</keyword>
<feature type="domain" description="HD/PDEase" evidence="15">
    <location>
        <begin position="190"/>
        <end position="315"/>
    </location>
</feature>
<evidence type="ECO:0000256" key="1">
    <source>
        <dbReference type="ARBA" id="ARBA00002324"/>
    </source>
</evidence>
<evidence type="ECO:0000256" key="10">
    <source>
        <dbReference type="ARBA" id="ARBA00023004"/>
    </source>
</evidence>
<evidence type="ECO:0000256" key="3">
    <source>
        <dbReference type="ARBA" id="ARBA00022642"/>
    </source>
</evidence>
<dbReference type="InterPro" id="IPR014729">
    <property type="entry name" value="Rossmann-like_a/b/a_fold"/>
</dbReference>
<dbReference type="EMBL" id="LR214951">
    <property type="protein sequence ID" value="VEU59432.1"/>
    <property type="molecule type" value="Genomic_DNA"/>
</dbReference>
<keyword evidence="17" id="KW-1185">Reference proteome</keyword>
<dbReference type="RefSeq" id="WP_129719821.1">
    <property type="nucleotide sequence ID" value="NZ_LR214951.1"/>
</dbReference>
<keyword evidence="7 14" id="KW-0547">Nucleotide-binding</keyword>
<comment type="pathway">
    <text evidence="2 14">Cofactor biosynthesis; NAD(+) biosynthesis; deamido-NAD(+) from nicotinate D-ribonucleotide: step 1/1.</text>
</comment>
<comment type="function">
    <text evidence="1 14">Catalyzes the reversible adenylation of nicotinate mononucleotide (NaMN) to nicotinic acid adenine dinucleotide (NaAD).</text>
</comment>
<reference evidence="16 17" key="1">
    <citation type="submission" date="2019-01" db="EMBL/GenBank/DDBJ databases">
        <authorList>
            <consortium name="Pathogen Informatics"/>
        </authorList>
    </citation>
    <scope>NUCLEOTIDE SEQUENCE [LARGE SCALE GENOMIC DNA]</scope>
    <source>
        <strain evidence="16 17">NCTC10166</strain>
    </source>
</reference>